<dbReference type="EMBL" id="JARIHO010000113">
    <property type="protein sequence ID" value="KAJ7302678.1"/>
    <property type="molecule type" value="Genomic_DNA"/>
</dbReference>
<reference evidence="2" key="1">
    <citation type="submission" date="2023-03" db="EMBL/GenBank/DDBJ databases">
        <title>Massive genome expansion in bonnet fungi (Mycena s.s.) driven by repeated elements and novel gene families across ecological guilds.</title>
        <authorList>
            <consortium name="Lawrence Berkeley National Laboratory"/>
            <person name="Harder C.B."/>
            <person name="Miyauchi S."/>
            <person name="Viragh M."/>
            <person name="Kuo A."/>
            <person name="Thoen E."/>
            <person name="Andreopoulos B."/>
            <person name="Lu D."/>
            <person name="Skrede I."/>
            <person name="Drula E."/>
            <person name="Henrissat B."/>
            <person name="Morin E."/>
            <person name="Kohler A."/>
            <person name="Barry K."/>
            <person name="LaButti K."/>
            <person name="Morin E."/>
            <person name="Salamov A."/>
            <person name="Lipzen A."/>
            <person name="Mereny Z."/>
            <person name="Hegedus B."/>
            <person name="Baldrian P."/>
            <person name="Stursova M."/>
            <person name="Weitz H."/>
            <person name="Taylor A."/>
            <person name="Grigoriev I.V."/>
            <person name="Nagy L.G."/>
            <person name="Martin F."/>
            <person name="Kauserud H."/>
        </authorList>
    </citation>
    <scope>NUCLEOTIDE SEQUENCE</scope>
    <source>
        <strain evidence="2">CBHHK002</strain>
    </source>
</reference>
<evidence type="ECO:0000259" key="1">
    <source>
        <dbReference type="Pfam" id="PF00266"/>
    </source>
</evidence>
<dbReference type="InterPro" id="IPR000192">
    <property type="entry name" value="Aminotrans_V_dom"/>
</dbReference>
<dbReference type="InterPro" id="IPR015421">
    <property type="entry name" value="PyrdxlP-dep_Trfase_major"/>
</dbReference>
<keyword evidence="3" id="KW-1185">Reference proteome</keyword>
<dbReference type="Gene3D" id="3.90.1150.10">
    <property type="entry name" value="Aspartate Aminotransferase, domain 1"/>
    <property type="match status" value="1"/>
</dbReference>
<dbReference type="AlphaFoldDB" id="A0AAD6Z0U3"/>
<name>A0AAD6Z0U3_9AGAR</name>
<comment type="caution">
    <text evidence="2">The sequence shown here is derived from an EMBL/GenBank/DDBJ whole genome shotgun (WGS) entry which is preliminary data.</text>
</comment>
<dbReference type="InterPro" id="IPR015424">
    <property type="entry name" value="PyrdxlP-dep_Trfase"/>
</dbReference>
<dbReference type="SUPFAM" id="SSF53383">
    <property type="entry name" value="PLP-dependent transferases"/>
    <property type="match status" value="1"/>
</dbReference>
<gene>
    <name evidence="2" type="ORF">DFH08DRAFT_977666</name>
</gene>
<dbReference type="PANTHER" id="PTHR43586:SF21">
    <property type="entry name" value="PYRIDOXAL PHOSPHATE (PLP)-DEPENDENT ASPARTATE AMINOTRANSFERASE SUPERFAMILY"/>
    <property type="match status" value="1"/>
</dbReference>
<dbReference type="Gene3D" id="3.40.640.10">
    <property type="entry name" value="Type I PLP-dependent aspartate aminotransferase-like (Major domain)"/>
    <property type="match status" value="1"/>
</dbReference>
<accession>A0AAD6Z0U3</accession>
<dbReference type="PANTHER" id="PTHR43586">
    <property type="entry name" value="CYSTEINE DESULFURASE"/>
    <property type="match status" value="1"/>
</dbReference>
<evidence type="ECO:0000313" key="3">
    <source>
        <dbReference type="Proteomes" id="UP001218218"/>
    </source>
</evidence>
<dbReference type="GO" id="GO:0016740">
    <property type="term" value="F:transferase activity"/>
    <property type="evidence" value="ECO:0007669"/>
    <property type="project" value="UniProtKB-KW"/>
</dbReference>
<keyword evidence="2" id="KW-0808">Transferase</keyword>
<dbReference type="InterPro" id="IPR015422">
    <property type="entry name" value="PyrdxlP-dep_Trfase_small"/>
</dbReference>
<sequence>MAETETPKHTLDVEYVRAQFPALKSGFIFADNAGGSQITQSSIGASSVLHPSIRVLSLPLLSYLHVHSRLSLYYRFPSSHTYHPYLITSYLTTTNVQLGADYSVSATATQRVYGAAEDARVLFGAASKDEVVFGPSSTANLENLARGLEGSVEKGDEFVITGEHEANAGPWKKLAARTGAVIKYWHSSPTNPNNPYSFALKVEELLPLITDKTRIVAFTATSNLLGSVVPVKEITKAVREEAKRKGRTGKLEVSVDCVAYAPHRRMDVVGWDVDFAVFSFYKVYAPHISALYVRKPALTSSVTSIVHHFLKADYAYKLQPGGPGYETVFGTTSALPYLLDLTPARTLDATFAAIAAHETKLVSTLLGWLTAPEQQARGVRVVGVEEVSVDRLPTVSFVVVGERPVGSRAIVRVFDERGGIGIRYGHFYAYTLGQQLPPPVDPEEGPVRVSLVHYNTLEEVEKIIGIFKEILAA</sequence>
<protein>
    <submittedName>
        <fullName evidence="2">Pyridoxal phosphate-dependent transferase</fullName>
    </submittedName>
</protein>
<evidence type="ECO:0000313" key="2">
    <source>
        <dbReference type="EMBL" id="KAJ7302678.1"/>
    </source>
</evidence>
<proteinExistence type="predicted"/>
<dbReference type="Proteomes" id="UP001218218">
    <property type="component" value="Unassembled WGS sequence"/>
</dbReference>
<dbReference type="Pfam" id="PF00266">
    <property type="entry name" value="Aminotran_5"/>
    <property type="match status" value="1"/>
</dbReference>
<organism evidence="2 3">
    <name type="scientific">Mycena albidolilacea</name>
    <dbReference type="NCBI Taxonomy" id="1033008"/>
    <lineage>
        <taxon>Eukaryota</taxon>
        <taxon>Fungi</taxon>
        <taxon>Dikarya</taxon>
        <taxon>Basidiomycota</taxon>
        <taxon>Agaricomycotina</taxon>
        <taxon>Agaricomycetes</taxon>
        <taxon>Agaricomycetidae</taxon>
        <taxon>Agaricales</taxon>
        <taxon>Marasmiineae</taxon>
        <taxon>Mycenaceae</taxon>
        <taxon>Mycena</taxon>
    </lineage>
</organism>
<feature type="domain" description="Aminotransferase class V" evidence="1">
    <location>
        <begin position="99"/>
        <end position="462"/>
    </location>
</feature>